<dbReference type="PANTHER" id="PTHR43649:SF33">
    <property type="entry name" value="POLYGALACTURONAN_RHAMNOGALACTURONAN-BINDING PROTEIN YTCQ"/>
    <property type="match status" value="1"/>
</dbReference>
<protein>
    <submittedName>
        <fullName evidence="7">Multiple sugar transport system substrate-binding protein</fullName>
    </submittedName>
</protein>
<dbReference type="CDD" id="cd13585">
    <property type="entry name" value="PBP2_TMBP_like"/>
    <property type="match status" value="1"/>
</dbReference>
<comment type="caution">
    <text evidence="7">The sequence shown here is derived from an EMBL/GenBank/DDBJ whole genome shotgun (WGS) entry which is preliminary data.</text>
</comment>
<evidence type="ECO:0000256" key="6">
    <source>
        <dbReference type="SAM" id="SignalP"/>
    </source>
</evidence>
<keyword evidence="7" id="KW-0762">Sugar transport</keyword>
<organism evidence="7 8">
    <name type="scientific">Streptosporangium sandarakinum</name>
    <dbReference type="NCBI Taxonomy" id="1260955"/>
    <lineage>
        <taxon>Bacteria</taxon>
        <taxon>Bacillati</taxon>
        <taxon>Actinomycetota</taxon>
        <taxon>Actinomycetes</taxon>
        <taxon>Streptosporangiales</taxon>
        <taxon>Streptosporangiaceae</taxon>
        <taxon>Streptosporangium</taxon>
    </lineage>
</organism>
<keyword evidence="3" id="KW-0472">Membrane</keyword>
<feature type="signal peptide" evidence="6">
    <location>
        <begin position="1"/>
        <end position="22"/>
    </location>
</feature>
<keyword evidence="7" id="KW-0813">Transport</keyword>
<keyword evidence="2 6" id="KW-0732">Signal</keyword>
<evidence type="ECO:0000313" key="7">
    <source>
        <dbReference type="EMBL" id="NYF44474.1"/>
    </source>
</evidence>
<dbReference type="Proteomes" id="UP000576393">
    <property type="component" value="Unassembled WGS sequence"/>
</dbReference>
<keyword evidence="8" id="KW-1185">Reference proteome</keyword>
<evidence type="ECO:0000256" key="1">
    <source>
        <dbReference type="ARBA" id="ARBA00022475"/>
    </source>
</evidence>
<sequence>MKKPMTRTVTMTGALALGLVLAGCSDTGSSATGATGGGGKATVTFWGWAPGYEDAVKAFNDGHPDIQVTYQQVQPGAKGGYQKLLNAVQAGNAPCLAQLGYETLPSFAAQGALQDVARYATAAKDEFQQAAWKAVSLGDAVYGAPVDTGPMALFYNKELFDSLGLKPPATWEEYRTAAEKIHASDPDRYISSPYMDYDYAGLAWQAGAGWFGVDGDSWKVTLNSEANKKVADYWQGLIGKGLISGAPMYDQAWYGGLGDGGIATVVGAVWQAGVIKSGAKDGSGKWAVAPMPQWSAGEAKAGNAGGSSTAVLKGCKTPEAAWKFAHWMSTDRDAYGTLVDKAALYPAAKALLDLPQLTADDPYFGGQKIYKVFAEESAKVDTGWTWGPIMTKTTADLNDGLGRAWAGKGTITDALRAAQEKTVAELNGQGLKVSG</sequence>
<keyword evidence="4" id="KW-0564">Palmitate</keyword>
<evidence type="ECO:0000313" key="8">
    <source>
        <dbReference type="Proteomes" id="UP000576393"/>
    </source>
</evidence>
<gene>
    <name evidence="7" type="ORF">HDA43_006701</name>
</gene>
<dbReference type="PROSITE" id="PS51257">
    <property type="entry name" value="PROKAR_LIPOPROTEIN"/>
    <property type="match status" value="1"/>
</dbReference>
<dbReference type="InterPro" id="IPR006059">
    <property type="entry name" value="SBP"/>
</dbReference>
<keyword evidence="5" id="KW-0449">Lipoprotein</keyword>
<dbReference type="RefSeq" id="WP_179828603.1">
    <property type="nucleotide sequence ID" value="NZ_JACCCO010000003.1"/>
</dbReference>
<dbReference type="EMBL" id="JACCCO010000003">
    <property type="protein sequence ID" value="NYF44474.1"/>
    <property type="molecule type" value="Genomic_DNA"/>
</dbReference>
<reference evidence="7 8" key="1">
    <citation type="submission" date="2020-07" db="EMBL/GenBank/DDBJ databases">
        <title>Sequencing the genomes of 1000 actinobacteria strains.</title>
        <authorList>
            <person name="Klenk H.-P."/>
        </authorList>
    </citation>
    <scope>NUCLEOTIDE SEQUENCE [LARGE SCALE GENOMIC DNA]</scope>
    <source>
        <strain evidence="7 8">DSM 45763</strain>
    </source>
</reference>
<evidence type="ECO:0000256" key="4">
    <source>
        <dbReference type="ARBA" id="ARBA00023139"/>
    </source>
</evidence>
<evidence type="ECO:0000256" key="2">
    <source>
        <dbReference type="ARBA" id="ARBA00022729"/>
    </source>
</evidence>
<accession>A0A852VBP1</accession>
<dbReference type="SUPFAM" id="SSF53850">
    <property type="entry name" value="Periplasmic binding protein-like II"/>
    <property type="match status" value="1"/>
</dbReference>
<dbReference type="Pfam" id="PF01547">
    <property type="entry name" value="SBP_bac_1"/>
    <property type="match status" value="1"/>
</dbReference>
<dbReference type="Gene3D" id="3.40.190.10">
    <property type="entry name" value="Periplasmic binding protein-like II"/>
    <property type="match status" value="1"/>
</dbReference>
<evidence type="ECO:0000256" key="5">
    <source>
        <dbReference type="ARBA" id="ARBA00023288"/>
    </source>
</evidence>
<dbReference type="InterPro" id="IPR050490">
    <property type="entry name" value="Bact_solute-bd_prot1"/>
</dbReference>
<evidence type="ECO:0000256" key="3">
    <source>
        <dbReference type="ARBA" id="ARBA00023136"/>
    </source>
</evidence>
<name>A0A852VBP1_9ACTN</name>
<proteinExistence type="predicted"/>
<keyword evidence="1" id="KW-1003">Cell membrane</keyword>
<feature type="chain" id="PRO_5038985524" evidence="6">
    <location>
        <begin position="23"/>
        <end position="435"/>
    </location>
</feature>
<dbReference type="PANTHER" id="PTHR43649">
    <property type="entry name" value="ARABINOSE-BINDING PROTEIN-RELATED"/>
    <property type="match status" value="1"/>
</dbReference>
<dbReference type="AlphaFoldDB" id="A0A852VBP1"/>